<dbReference type="InterPro" id="IPR027417">
    <property type="entry name" value="P-loop_NTPase"/>
</dbReference>
<keyword evidence="3" id="KW-1185">Reference proteome</keyword>
<evidence type="ECO:0000313" key="3">
    <source>
        <dbReference type="Proteomes" id="UP000282322"/>
    </source>
</evidence>
<comment type="caution">
    <text evidence="2">The sequence shown here is derived from an EMBL/GenBank/DDBJ whole genome shotgun (WGS) entry which is preliminary data.</text>
</comment>
<dbReference type="EMBL" id="RRCH01000023">
    <property type="protein sequence ID" value="RRJ30066.1"/>
    <property type="molecule type" value="Genomic_DNA"/>
</dbReference>
<dbReference type="OrthoDB" id="36110at2157"/>
<proteinExistence type="predicted"/>
<dbReference type="SUPFAM" id="SSF52540">
    <property type="entry name" value="P-loop containing nucleoside triphosphate hydrolases"/>
    <property type="match status" value="1"/>
</dbReference>
<dbReference type="RefSeq" id="WP_124955139.1">
    <property type="nucleotide sequence ID" value="NZ_RRCH01000023.1"/>
</dbReference>
<dbReference type="Proteomes" id="UP000282322">
    <property type="component" value="Unassembled WGS sequence"/>
</dbReference>
<evidence type="ECO:0000259" key="1">
    <source>
        <dbReference type="Pfam" id="PF13614"/>
    </source>
</evidence>
<dbReference type="InterPro" id="IPR025669">
    <property type="entry name" value="AAA_dom"/>
</dbReference>
<gene>
    <name evidence="2" type="ORF">EIK79_10805</name>
</gene>
<organism evidence="2 3">
    <name type="scientific">Halocatena pleomorpha</name>
    <dbReference type="NCBI Taxonomy" id="1785090"/>
    <lineage>
        <taxon>Archaea</taxon>
        <taxon>Methanobacteriati</taxon>
        <taxon>Methanobacteriota</taxon>
        <taxon>Stenosarchaea group</taxon>
        <taxon>Halobacteria</taxon>
        <taxon>Halobacteriales</taxon>
        <taxon>Natronomonadaceae</taxon>
        <taxon>Halocatena</taxon>
    </lineage>
</organism>
<dbReference type="CDD" id="cd02042">
    <property type="entry name" value="ParAB_family"/>
    <property type="match status" value="1"/>
</dbReference>
<dbReference type="Pfam" id="PF13614">
    <property type="entry name" value="AAA_31"/>
    <property type="match status" value="1"/>
</dbReference>
<sequence>MEPQTSQNGVVAVCILKGGMGKSTIAINLAHRLQKNHGKTVYVDVDKNGHGTEFLGFGEAYNKNGQLENVIFRDTHPSELLIETEWGFSVVPSSTEMSTINDRMKNQMNADVILKNEIVDPLRGEGYEYVVLDTPGDPSKVADNALVAAQSFIVPVIPGQGSISGLERIMESQLLPIIEATDGAADILAITPNMLSESIRPRKPDRRLLEDLNENWVDYLPQYARITDEQWEQIDDQGRGDIPLPGIRERDALSDSFTENKPVAEYDSSCDQIKHFDTLAGIVAERA</sequence>
<reference evidence="2 3" key="1">
    <citation type="submission" date="2018-11" db="EMBL/GenBank/DDBJ databases">
        <title>Taxonoimc description of Halomarina strain SPP-AMP-1.</title>
        <authorList>
            <person name="Pal Y."/>
            <person name="Srinivasana K."/>
            <person name="Verma A."/>
            <person name="Kumar P."/>
        </authorList>
    </citation>
    <scope>NUCLEOTIDE SEQUENCE [LARGE SCALE GENOMIC DNA]</scope>
    <source>
        <strain evidence="2 3">SPP-AMP-1</strain>
    </source>
</reference>
<dbReference type="PANTHER" id="PTHR13696:SF99">
    <property type="entry name" value="COBYRINIC ACID AC-DIAMIDE SYNTHASE"/>
    <property type="match status" value="1"/>
</dbReference>
<accession>A0A3P3R9F5</accession>
<name>A0A3P3R9F5_9EURY</name>
<dbReference type="InterPro" id="IPR050678">
    <property type="entry name" value="DNA_Partitioning_ATPase"/>
</dbReference>
<dbReference type="Gene3D" id="3.40.50.300">
    <property type="entry name" value="P-loop containing nucleotide triphosphate hydrolases"/>
    <property type="match status" value="1"/>
</dbReference>
<protein>
    <submittedName>
        <fullName evidence="2">ParA family protein</fullName>
    </submittedName>
</protein>
<dbReference type="PANTHER" id="PTHR13696">
    <property type="entry name" value="P-LOOP CONTAINING NUCLEOSIDE TRIPHOSPHATE HYDROLASE"/>
    <property type="match status" value="1"/>
</dbReference>
<evidence type="ECO:0000313" key="2">
    <source>
        <dbReference type="EMBL" id="RRJ30066.1"/>
    </source>
</evidence>
<feature type="domain" description="AAA" evidence="1">
    <location>
        <begin position="10"/>
        <end position="171"/>
    </location>
</feature>
<dbReference type="AlphaFoldDB" id="A0A3P3R9F5"/>